<evidence type="ECO:0000313" key="9">
    <source>
        <dbReference type="Proteomes" id="UP001148312"/>
    </source>
</evidence>
<dbReference type="SMART" id="SM00066">
    <property type="entry name" value="GAL4"/>
    <property type="match status" value="1"/>
</dbReference>
<feature type="compositionally biased region" description="Basic and acidic residues" evidence="6">
    <location>
        <begin position="1"/>
        <end position="10"/>
    </location>
</feature>
<evidence type="ECO:0000256" key="3">
    <source>
        <dbReference type="ARBA" id="ARBA00023125"/>
    </source>
</evidence>
<dbReference type="GO" id="GO:0006351">
    <property type="term" value="P:DNA-templated transcription"/>
    <property type="evidence" value="ECO:0007669"/>
    <property type="project" value="InterPro"/>
</dbReference>
<feature type="compositionally biased region" description="Polar residues" evidence="6">
    <location>
        <begin position="198"/>
        <end position="221"/>
    </location>
</feature>
<keyword evidence="9" id="KW-1185">Reference proteome</keyword>
<dbReference type="Gene3D" id="4.10.240.10">
    <property type="entry name" value="Zn(2)-C6 fungal-type DNA-binding domain"/>
    <property type="match status" value="1"/>
</dbReference>
<dbReference type="AlphaFoldDB" id="A0A9W9WTU1"/>
<accession>A0A9W9WTU1</accession>
<dbReference type="Pfam" id="PF00172">
    <property type="entry name" value="Zn_clus"/>
    <property type="match status" value="1"/>
</dbReference>
<reference evidence="8" key="2">
    <citation type="journal article" date="2023" name="IMA Fungus">
        <title>Comparative genomic study of the Penicillium genus elucidates a diverse pangenome and 15 lateral gene transfer events.</title>
        <authorList>
            <person name="Petersen C."/>
            <person name="Sorensen T."/>
            <person name="Nielsen M.R."/>
            <person name="Sondergaard T.E."/>
            <person name="Sorensen J.L."/>
            <person name="Fitzpatrick D.A."/>
            <person name="Frisvad J.C."/>
            <person name="Nielsen K.L."/>
        </authorList>
    </citation>
    <scope>NUCLEOTIDE SEQUENCE</scope>
    <source>
        <strain evidence="8">IBT 30728</strain>
    </source>
</reference>
<sequence>MSDPLKDRHQPFALPSETQPHASETQGTGINDSIPPPSKPIRLALACNQCRKRKVRCDAQLPKCRNCSVRGDVCETSDLRKPGGSHPAVRRRAASARSKRVRGKSDRGLSAAAAERHARQIVDSNSDPNPGGGFVPVNSINSVLNHAAPVHVQEVMSGSGSATVPEPVVIGAELGVSPSIISVDHHVSPSVGARSRKSAVNGSNGSTVSPANSSWRTTQSERLGEDHYSWQSRAYEETHGQDGADGSRAGREAQRPDSEVVQATEEIDHADEVSRPRTKHLGASSVQCLLNFVDLHLTQLGFRHEPPLPKHGMLHTEEFPMPVFPKMPLLPDRGIFSTYLDVFFANIWPIHPIIDRAEFETDVNTIYQMQVSGHTWPEGISLSEIPTLVSMYGIVSLGISETSDSPTSSFEYLTASHSLHGHLTATPYTSSVQALFLLTLALRSVAKDGQAWNILGQAIRIAQSIGLHKSATRHESGEYYILGPGAEGLRERLWWALFGLEKLMQLECGRPSIIDRSYDSLRVTFGDEKESESESESESHLDSARSTRYFRAWIGLATLMGNISHRLYAHKFMGGSAEMLGAVAQLDLELSQWENSLPSNMRPQQALIDAVGSNHHILTTFLSQQYYHAQLSILRVSVLFPQPSITREITTHIHTTPILSRLHTGATTCAHAARSIITQSLHLEDNKLDHNHRHNYRSTLLSVSPTYLAAVILALVVLRQPRSRLVRSDVELLASATEFVEGWFAGRGFGGEFTKTSVGADSTLTTATAFSSGFDFEELWNLTDLDFMVHGEENTVYMP</sequence>
<dbReference type="Proteomes" id="UP001148312">
    <property type="component" value="Unassembled WGS sequence"/>
</dbReference>
<dbReference type="GO" id="GO:0003677">
    <property type="term" value="F:DNA binding"/>
    <property type="evidence" value="ECO:0007669"/>
    <property type="project" value="UniProtKB-KW"/>
</dbReference>
<keyword evidence="5" id="KW-0539">Nucleus</keyword>
<feature type="region of interest" description="Disordered" evidence="6">
    <location>
        <begin position="1"/>
        <end position="38"/>
    </location>
</feature>
<keyword evidence="3" id="KW-0238">DNA-binding</keyword>
<feature type="region of interest" description="Disordered" evidence="6">
    <location>
        <begin position="76"/>
        <end position="133"/>
    </location>
</feature>
<name>A0A9W9WTU1_9EURO</name>
<dbReference type="SMART" id="SM00906">
    <property type="entry name" value="Fungal_trans"/>
    <property type="match status" value="1"/>
</dbReference>
<feature type="compositionally biased region" description="Basic residues" evidence="6">
    <location>
        <begin position="88"/>
        <end position="102"/>
    </location>
</feature>
<evidence type="ECO:0000256" key="4">
    <source>
        <dbReference type="ARBA" id="ARBA00023163"/>
    </source>
</evidence>
<evidence type="ECO:0000256" key="2">
    <source>
        <dbReference type="ARBA" id="ARBA00023015"/>
    </source>
</evidence>
<feature type="region of interest" description="Disordered" evidence="6">
    <location>
        <begin position="236"/>
        <end position="276"/>
    </location>
</feature>
<dbReference type="CDD" id="cd12148">
    <property type="entry name" value="fungal_TF_MHR"/>
    <property type="match status" value="1"/>
</dbReference>
<dbReference type="PANTHER" id="PTHR46910">
    <property type="entry name" value="TRANSCRIPTION FACTOR PDR1"/>
    <property type="match status" value="1"/>
</dbReference>
<dbReference type="PANTHER" id="PTHR46910:SF1">
    <property type="entry name" value="MISCELLANEOUS ZN(II)2CYS6 TRANSCRIPTION FACTOR (EUROFUNG)-RELATED"/>
    <property type="match status" value="1"/>
</dbReference>
<dbReference type="GeneID" id="81627913"/>
<dbReference type="InterPro" id="IPR001138">
    <property type="entry name" value="Zn2Cys6_DnaBD"/>
</dbReference>
<feature type="compositionally biased region" description="Basic and acidic residues" evidence="6">
    <location>
        <begin position="266"/>
        <end position="275"/>
    </location>
</feature>
<organism evidence="8 9">
    <name type="scientific">Penicillium diatomitis</name>
    <dbReference type="NCBI Taxonomy" id="2819901"/>
    <lineage>
        <taxon>Eukaryota</taxon>
        <taxon>Fungi</taxon>
        <taxon>Dikarya</taxon>
        <taxon>Ascomycota</taxon>
        <taxon>Pezizomycotina</taxon>
        <taxon>Eurotiomycetes</taxon>
        <taxon>Eurotiomycetidae</taxon>
        <taxon>Eurotiales</taxon>
        <taxon>Aspergillaceae</taxon>
        <taxon>Penicillium</taxon>
    </lineage>
</organism>
<evidence type="ECO:0000259" key="7">
    <source>
        <dbReference type="PROSITE" id="PS50048"/>
    </source>
</evidence>
<feature type="region of interest" description="Disordered" evidence="6">
    <location>
        <begin position="188"/>
        <end position="223"/>
    </location>
</feature>
<dbReference type="CDD" id="cd00067">
    <property type="entry name" value="GAL4"/>
    <property type="match status" value="1"/>
</dbReference>
<dbReference type="PROSITE" id="PS00463">
    <property type="entry name" value="ZN2_CY6_FUNGAL_1"/>
    <property type="match status" value="1"/>
</dbReference>
<dbReference type="InterPro" id="IPR007219">
    <property type="entry name" value="XnlR_reg_dom"/>
</dbReference>
<dbReference type="GO" id="GO:0008270">
    <property type="term" value="F:zinc ion binding"/>
    <property type="evidence" value="ECO:0007669"/>
    <property type="project" value="InterPro"/>
</dbReference>
<evidence type="ECO:0000256" key="5">
    <source>
        <dbReference type="ARBA" id="ARBA00023242"/>
    </source>
</evidence>
<evidence type="ECO:0000256" key="6">
    <source>
        <dbReference type="SAM" id="MobiDB-lite"/>
    </source>
</evidence>
<proteinExistence type="predicted"/>
<dbReference type="InterPro" id="IPR050987">
    <property type="entry name" value="AtrR-like"/>
</dbReference>
<dbReference type="SUPFAM" id="SSF57701">
    <property type="entry name" value="Zn2/Cys6 DNA-binding domain"/>
    <property type="match status" value="1"/>
</dbReference>
<dbReference type="Pfam" id="PF04082">
    <property type="entry name" value="Fungal_trans"/>
    <property type="match status" value="1"/>
</dbReference>
<comment type="caution">
    <text evidence="8">The sequence shown here is derived from an EMBL/GenBank/DDBJ whole genome shotgun (WGS) entry which is preliminary data.</text>
</comment>
<feature type="compositionally biased region" description="Basic and acidic residues" evidence="6">
    <location>
        <begin position="248"/>
        <end position="258"/>
    </location>
</feature>
<evidence type="ECO:0000256" key="1">
    <source>
        <dbReference type="ARBA" id="ARBA00022723"/>
    </source>
</evidence>
<dbReference type="PROSITE" id="PS50048">
    <property type="entry name" value="ZN2_CY6_FUNGAL_2"/>
    <property type="match status" value="1"/>
</dbReference>
<dbReference type="EMBL" id="JAPWDQ010000012">
    <property type="protein sequence ID" value="KAJ5474997.1"/>
    <property type="molecule type" value="Genomic_DNA"/>
</dbReference>
<protein>
    <recommendedName>
        <fullName evidence="7">Zn(2)-C6 fungal-type domain-containing protein</fullName>
    </recommendedName>
</protein>
<keyword evidence="1" id="KW-0479">Metal-binding</keyword>
<keyword evidence="4" id="KW-0804">Transcription</keyword>
<feature type="domain" description="Zn(2)-C6 fungal-type" evidence="7">
    <location>
        <begin position="46"/>
        <end position="76"/>
    </location>
</feature>
<evidence type="ECO:0000313" key="8">
    <source>
        <dbReference type="EMBL" id="KAJ5474997.1"/>
    </source>
</evidence>
<dbReference type="RefSeq" id="XP_056786755.1">
    <property type="nucleotide sequence ID" value="XM_056937663.1"/>
</dbReference>
<keyword evidence="2" id="KW-0805">Transcription regulation</keyword>
<dbReference type="GO" id="GO:0000981">
    <property type="term" value="F:DNA-binding transcription factor activity, RNA polymerase II-specific"/>
    <property type="evidence" value="ECO:0007669"/>
    <property type="project" value="InterPro"/>
</dbReference>
<dbReference type="InterPro" id="IPR036864">
    <property type="entry name" value="Zn2-C6_fun-type_DNA-bd_sf"/>
</dbReference>
<reference evidence="8" key="1">
    <citation type="submission" date="2022-12" db="EMBL/GenBank/DDBJ databases">
        <authorList>
            <person name="Petersen C."/>
        </authorList>
    </citation>
    <scope>NUCLEOTIDE SEQUENCE</scope>
    <source>
        <strain evidence="8">IBT 30728</strain>
    </source>
</reference>
<gene>
    <name evidence="8" type="ORF">N7539_008063</name>
</gene>
<feature type="compositionally biased region" description="Polar residues" evidence="6">
    <location>
        <begin position="16"/>
        <end position="31"/>
    </location>
</feature>